<comment type="caution">
    <text evidence="3">The sequence shown here is derived from an EMBL/GenBank/DDBJ whole genome shotgun (WGS) entry which is preliminary data.</text>
</comment>
<protein>
    <recommendedName>
        <fullName evidence="2">PH domain-containing protein</fullName>
    </recommendedName>
</protein>
<name>A0A9W7DUM9_9STRA</name>
<sequence length="145" mass="16440">MNYDAVHISGYLHKMTRDGRWQKRWFETNGNFLTYYKSKKMTKLLAALNLPQVGEIKAIEQGKTIEAMVVSEGKTVEAMEDNDGSFFTIELNERIYTLKADNLKEALRWVATLNALKVGGQNEERKGELADVEKTQRGGCMPCCA</sequence>
<dbReference type="Pfam" id="PF00169">
    <property type="entry name" value="PH"/>
    <property type="match status" value="1"/>
</dbReference>
<evidence type="ECO:0000256" key="1">
    <source>
        <dbReference type="ARBA" id="ARBA00022553"/>
    </source>
</evidence>
<dbReference type="InterPro" id="IPR011993">
    <property type="entry name" value="PH-like_dom_sf"/>
</dbReference>
<dbReference type="InterPro" id="IPR045188">
    <property type="entry name" value="Boi1/Boi2-like"/>
</dbReference>
<dbReference type="InterPro" id="IPR001849">
    <property type="entry name" value="PH_domain"/>
</dbReference>
<dbReference type="SMART" id="SM00233">
    <property type="entry name" value="PH"/>
    <property type="match status" value="1"/>
</dbReference>
<feature type="domain" description="PH" evidence="2">
    <location>
        <begin position="5"/>
        <end position="118"/>
    </location>
</feature>
<dbReference type="GO" id="GO:0001881">
    <property type="term" value="P:receptor recycling"/>
    <property type="evidence" value="ECO:0007669"/>
    <property type="project" value="TreeGrafter"/>
</dbReference>
<dbReference type="PANTHER" id="PTHR22902">
    <property type="entry name" value="SESQUIPEDALIAN"/>
    <property type="match status" value="1"/>
</dbReference>
<dbReference type="GO" id="GO:0005802">
    <property type="term" value="C:trans-Golgi network"/>
    <property type="evidence" value="ECO:0007669"/>
    <property type="project" value="TreeGrafter"/>
</dbReference>
<reference evidence="3" key="1">
    <citation type="submission" date="2022-07" db="EMBL/GenBank/DDBJ databases">
        <title>Genome analysis of Parmales, a sister group of diatoms, reveals the evolutionary specialization of diatoms from phago-mixotrophs to photoautotrophs.</title>
        <authorList>
            <person name="Ban H."/>
            <person name="Sato S."/>
            <person name="Yoshikawa S."/>
            <person name="Kazumasa Y."/>
            <person name="Nakamura Y."/>
            <person name="Ichinomiya M."/>
            <person name="Saitoh K."/>
            <person name="Sato N."/>
            <person name="Blanc-Mathieu R."/>
            <person name="Endo H."/>
            <person name="Kuwata A."/>
            <person name="Ogata H."/>
        </authorList>
    </citation>
    <scope>NUCLEOTIDE SEQUENCE</scope>
</reference>
<accession>A0A9W7DUM9</accession>
<dbReference type="PANTHER" id="PTHR22902:SF27">
    <property type="entry name" value="PLECKSTRIN HOMOLOGY DOMAIN-CONTAINING FAMILY A MEMBER 3"/>
    <property type="match status" value="1"/>
</dbReference>
<dbReference type="PROSITE" id="PS50003">
    <property type="entry name" value="PH_DOMAIN"/>
    <property type="match status" value="1"/>
</dbReference>
<keyword evidence="4" id="KW-1185">Reference proteome</keyword>
<dbReference type="GO" id="GO:0007032">
    <property type="term" value="P:endosome organization"/>
    <property type="evidence" value="ECO:0007669"/>
    <property type="project" value="TreeGrafter"/>
</dbReference>
<dbReference type="Gene3D" id="2.30.29.30">
    <property type="entry name" value="Pleckstrin-homology domain (PH domain)/Phosphotyrosine-binding domain (PTB)"/>
    <property type="match status" value="1"/>
</dbReference>
<organism evidence="3 4">
    <name type="scientific">Triparma retinervis</name>
    <dbReference type="NCBI Taxonomy" id="2557542"/>
    <lineage>
        <taxon>Eukaryota</taxon>
        <taxon>Sar</taxon>
        <taxon>Stramenopiles</taxon>
        <taxon>Ochrophyta</taxon>
        <taxon>Bolidophyceae</taxon>
        <taxon>Parmales</taxon>
        <taxon>Triparmaceae</taxon>
        <taxon>Triparma</taxon>
    </lineage>
</organism>
<dbReference type="GO" id="GO:0005769">
    <property type="term" value="C:early endosome"/>
    <property type="evidence" value="ECO:0007669"/>
    <property type="project" value="TreeGrafter"/>
</dbReference>
<dbReference type="SUPFAM" id="SSF50729">
    <property type="entry name" value="PH domain-like"/>
    <property type="match status" value="1"/>
</dbReference>
<dbReference type="GO" id="GO:0055037">
    <property type="term" value="C:recycling endosome"/>
    <property type="evidence" value="ECO:0007669"/>
    <property type="project" value="TreeGrafter"/>
</dbReference>
<dbReference type="EMBL" id="BRXZ01002153">
    <property type="protein sequence ID" value="GMH55638.1"/>
    <property type="molecule type" value="Genomic_DNA"/>
</dbReference>
<evidence type="ECO:0000313" key="3">
    <source>
        <dbReference type="EMBL" id="GMH55638.1"/>
    </source>
</evidence>
<dbReference type="OrthoDB" id="46706at2759"/>
<evidence type="ECO:0000313" key="4">
    <source>
        <dbReference type="Proteomes" id="UP001165082"/>
    </source>
</evidence>
<dbReference type="GO" id="GO:0042147">
    <property type="term" value="P:retrograde transport, endosome to Golgi"/>
    <property type="evidence" value="ECO:0007669"/>
    <property type="project" value="TreeGrafter"/>
</dbReference>
<proteinExistence type="predicted"/>
<dbReference type="Proteomes" id="UP001165082">
    <property type="component" value="Unassembled WGS sequence"/>
</dbReference>
<dbReference type="AlphaFoldDB" id="A0A9W7DUM9"/>
<evidence type="ECO:0000259" key="2">
    <source>
        <dbReference type="PROSITE" id="PS50003"/>
    </source>
</evidence>
<keyword evidence="1" id="KW-0597">Phosphoprotein</keyword>
<gene>
    <name evidence="3" type="ORF">TrRE_jg10682</name>
</gene>
<dbReference type="GO" id="GO:0005829">
    <property type="term" value="C:cytosol"/>
    <property type="evidence" value="ECO:0007669"/>
    <property type="project" value="GOC"/>
</dbReference>